<evidence type="ECO:0000313" key="3">
    <source>
        <dbReference type="Proteomes" id="UP001054945"/>
    </source>
</evidence>
<keyword evidence="3" id="KW-1185">Reference proteome</keyword>
<organism evidence="2 3">
    <name type="scientific">Caerostris extrusa</name>
    <name type="common">Bark spider</name>
    <name type="synonym">Caerostris bankana</name>
    <dbReference type="NCBI Taxonomy" id="172846"/>
    <lineage>
        <taxon>Eukaryota</taxon>
        <taxon>Metazoa</taxon>
        <taxon>Ecdysozoa</taxon>
        <taxon>Arthropoda</taxon>
        <taxon>Chelicerata</taxon>
        <taxon>Arachnida</taxon>
        <taxon>Araneae</taxon>
        <taxon>Araneomorphae</taxon>
        <taxon>Entelegynae</taxon>
        <taxon>Araneoidea</taxon>
        <taxon>Araneidae</taxon>
        <taxon>Caerostris</taxon>
    </lineage>
</organism>
<reference evidence="2 3" key="1">
    <citation type="submission" date="2021-06" db="EMBL/GenBank/DDBJ databases">
        <title>Caerostris extrusa draft genome.</title>
        <authorList>
            <person name="Kono N."/>
            <person name="Arakawa K."/>
        </authorList>
    </citation>
    <scope>NUCLEOTIDE SEQUENCE [LARGE SCALE GENOMIC DNA]</scope>
</reference>
<accession>A0AAV4TMD6</accession>
<gene>
    <name evidence="2" type="ORF">CEXT_623241</name>
</gene>
<name>A0AAV4TMD6_CAEEX</name>
<feature type="region of interest" description="Disordered" evidence="1">
    <location>
        <begin position="1"/>
        <end position="22"/>
    </location>
</feature>
<dbReference type="EMBL" id="BPLR01011552">
    <property type="protein sequence ID" value="GIY47239.1"/>
    <property type="molecule type" value="Genomic_DNA"/>
</dbReference>
<dbReference type="Proteomes" id="UP001054945">
    <property type="component" value="Unassembled WGS sequence"/>
</dbReference>
<comment type="caution">
    <text evidence="2">The sequence shown here is derived from an EMBL/GenBank/DDBJ whole genome shotgun (WGS) entry which is preliminary data.</text>
</comment>
<sequence length="68" mass="7663">MATTEEKNSKIGGAGASLPPPDYLPEYPATFPLRTLEGSNPGLFRYLTWLEDLAKNMYARMEKLKEEL</sequence>
<protein>
    <submittedName>
        <fullName evidence="2">Uncharacterized protein</fullName>
    </submittedName>
</protein>
<proteinExistence type="predicted"/>
<dbReference type="AlphaFoldDB" id="A0AAV4TMD6"/>
<evidence type="ECO:0000313" key="2">
    <source>
        <dbReference type="EMBL" id="GIY47239.1"/>
    </source>
</evidence>
<evidence type="ECO:0000256" key="1">
    <source>
        <dbReference type="SAM" id="MobiDB-lite"/>
    </source>
</evidence>